<protein>
    <submittedName>
        <fullName evidence="2">Uu.00g080980.m01.CDS01</fullName>
    </submittedName>
</protein>
<feature type="compositionally biased region" description="Polar residues" evidence="1">
    <location>
        <begin position="9"/>
        <end position="20"/>
    </location>
</feature>
<feature type="region of interest" description="Disordered" evidence="1">
    <location>
        <begin position="1"/>
        <end position="20"/>
    </location>
</feature>
<gene>
    <name evidence="2" type="ORF">KHLLAP_LOCUS7380</name>
</gene>
<reference evidence="2" key="1">
    <citation type="submission" date="2023-10" db="EMBL/GenBank/DDBJ databases">
        <authorList>
            <person name="Hackl T."/>
        </authorList>
    </citation>
    <scope>NUCLEOTIDE SEQUENCE</scope>
</reference>
<name>A0AAI8VLS1_9PEZI</name>
<evidence type="ECO:0000256" key="1">
    <source>
        <dbReference type="SAM" id="MobiDB-lite"/>
    </source>
</evidence>
<keyword evidence="3" id="KW-1185">Reference proteome</keyword>
<dbReference type="EMBL" id="CAUWAG010000010">
    <property type="protein sequence ID" value="CAJ2506912.1"/>
    <property type="molecule type" value="Genomic_DNA"/>
</dbReference>
<accession>A0AAI8VLS1</accession>
<comment type="caution">
    <text evidence="2">The sequence shown here is derived from an EMBL/GenBank/DDBJ whole genome shotgun (WGS) entry which is preliminary data.</text>
</comment>
<sequence>MDFKAINHEPSTVTDSPSISNMNSTIISYEPSTVCDSSTTHGYTTIHWCHLVEATTSATDPSSTTVGMNTEIHWRHLATDSSTTTVSSTTTETLTTTAPGPTATSTNTFFCSIIIPQKSGAVWVPDLIYYTEDWSECEQYITAGKYFCNMSDSFKKRFNHRCPASHKNAAPRRPTSATRAAVVGLLLLGVLYI</sequence>
<evidence type="ECO:0000313" key="3">
    <source>
        <dbReference type="Proteomes" id="UP001295740"/>
    </source>
</evidence>
<dbReference type="Proteomes" id="UP001295740">
    <property type="component" value="Unassembled WGS sequence"/>
</dbReference>
<dbReference type="AlphaFoldDB" id="A0AAI8VLS1"/>
<organism evidence="2 3">
    <name type="scientific">Anthostomella pinea</name>
    <dbReference type="NCBI Taxonomy" id="933095"/>
    <lineage>
        <taxon>Eukaryota</taxon>
        <taxon>Fungi</taxon>
        <taxon>Dikarya</taxon>
        <taxon>Ascomycota</taxon>
        <taxon>Pezizomycotina</taxon>
        <taxon>Sordariomycetes</taxon>
        <taxon>Xylariomycetidae</taxon>
        <taxon>Xylariales</taxon>
        <taxon>Xylariaceae</taxon>
        <taxon>Anthostomella</taxon>
    </lineage>
</organism>
<evidence type="ECO:0000313" key="2">
    <source>
        <dbReference type="EMBL" id="CAJ2506912.1"/>
    </source>
</evidence>
<proteinExistence type="predicted"/>